<dbReference type="EC" id="2.7.7.108" evidence="5"/>
<dbReference type="Pfam" id="PF02661">
    <property type="entry name" value="Fic"/>
    <property type="match status" value="1"/>
</dbReference>
<name>A0A1X1W7T5_MYCGO</name>
<sequence length="218" mass="24887">MDWADYFWPGTTVLRNKRGITDAEVLREVEYKAVAIRTATLDTAPITKTYDAEHLRALHGWLFQDLYVWAGHYREVPLSKFTEFAAPERISECLQHAADLIAATNWQDITAAHLAATMAEVYGWINYAHPFREGNGRSGRAFLDAVADRAGRWLDYGAVDPQVWNQRSAFSMPDLDQDRPQHHWLTPVFTAITRSLDVRRLAPPERMPQRDTGYDAGL</sequence>
<accession>A0A1X1W7T5</accession>
<evidence type="ECO:0000256" key="4">
    <source>
        <dbReference type="ARBA" id="ARBA00022840"/>
    </source>
</evidence>
<dbReference type="InterPro" id="IPR036597">
    <property type="entry name" value="Fido-like_dom_sf"/>
</dbReference>
<dbReference type="PROSITE" id="PS51459">
    <property type="entry name" value="FIDO"/>
    <property type="match status" value="1"/>
</dbReference>
<comment type="caution">
    <text evidence="9">The sequence shown here is derived from an EMBL/GenBank/DDBJ whole genome shotgun (WGS) entry which is preliminary data.</text>
</comment>
<dbReference type="Gene3D" id="1.10.3290.10">
    <property type="entry name" value="Fido-like domain"/>
    <property type="match status" value="1"/>
</dbReference>
<evidence type="ECO:0000256" key="2">
    <source>
        <dbReference type="ARBA" id="ARBA00022695"/>
    </source>
</evidence>
<organism evidence="9 10">
    <name type="scientific">Mycobacterium gordonae</name>
    <dbReference type="NCBI Taxonomy" id="1778"/>
    <lineage>
        <taxon>Bacteria</taxon>
        <taxon>Bacillati</taxon>
        <taxon>Actinomycetota</taxon>
        <taxon>Actinomycetes</taxon>
        <taxon>Mycobacteriales</taxon>
        <taxon>Mycobacteriaceae</taxon>
        <taxon>Mycobacterium</taxon>
    </lineage>
</organism>
<dbReference type="SUPFAM" id="SSF140931">
    <property type="entry name" value="Fic-like"/>
    <property type="match status" value="1"/>
</dbReference>
<keyword evidence="10" id="KW-1185">Reference proteome</keyword>
<dbReference type="PANTHER" id="PTHR39560">
    <property type="entry name" value="PROTEIN ADENYLYLTRANSFERASE FIC-RELATED"/>
    <property type="match status" value="1"/>
</dbReference>
<feature type="domain" description="Fido" evidence="8">
    <location>
        <begin position="50"/>
        <end position="194"/>
    </location>
</feature>
<dbReference type="PANTHER" id="PTHR39560:SF1">
    <property type="entry name" value="PROTEIN ADENYLYLTRANSFERASE FIC-RELATED"/>
    <property type="match status" value="1"/>
</dbReference>
<comment type="catalytic activity">
    <reaction evidence="7">
        <text>L-tyrosyl-[protein] + ATP = O-(5'-adenylyl)-L-tyrosyl-[protein] + diphosphate</text>
        <dbReference type="Rhea" id="RHEA:54288"/>
        <dbReference type="Rhea" id="RHEA-COMP:10136"/>
        <dbReference type="Rhea" id="RHEA-COMP:13846"/>
        <dbReference type="ChEBI" id="CHEBI:30616"/>
        <dbReference type="ChEBI" id="CHEBI:33019"/>
        <dbReference type="ChEBI" id="CHEBI:46858"/>
        <dbReference type="ChEBI" id="CHEBI:83624"/>
        <dbReference type="EC" id="2.7.7.108"/>
    </reaction>
</comment>
<evidence type="ECO:0000256" key="1">
    <source>
        <dbReference type="ARBA" id="ARBA00022679"/>
    </source>
</evidence>
<dbReference type="GO" id="GO:0070733">
    <property type="term" value="F:AMPylase activity"/>
    <property type="evidence" value="ECO:0007669"/>
    <property type="project" value="UniProtKB-EC"/>
</dbReference>
<keyword evidence="1" id="KW-0808">Transferase</keyword>
<keyword evidence="2" id="KW-0548">Nucleotidyltransferase</keyword>
<comment type="catalytic activity">
    <reaction evidence="6">
        <text>L-threonyl-[protein] + ATP = 3-O-(5'-adenylyl)-L-threonyl-[protein] + diphosphate</text>
        <dbReference type="Rhea" id="RHEA:54292"/>
        <dbReference type="Rhea" id="RHEA-COMP:11060"/>
        <dbReference type="Rhea" id="RHEA-COMP:13847"/>
        <dbReference type="ChEBI" id="CHEBI:30013"/>
        <dbReference type="ChEBI" id="CHEBI:30616"/>
        <dbReference type="ChEBI" id="CHEBI:33019"/>
        <dbReference type="ChEBI" id="CHEBI:138113"/>
        <dbReference type="EC" id="2.7.7.108"/>
    </reaction>
</comment>
<dbReference type="GO" id="GO:0051302">
    <property type="term" value="P:regulation of cell division"/>
    <property type="evidence" value="ECO:0007669"/>
    <property type="project" value="TreeGrafter"/>
</dbReference>
<dbReference type="AlphaFoldDB" id="A0A1X1W7T5"/>
<dbReference type="InterPro" id="IPR003812">
    <property type="entry name" value="Fido"/>
</dbReference>
<evidence type="ECO:0000256" key="7">
    <source>
        <dbReference type="ARBA" id="ARBA00048696"/>
    </source>
</evidence>
<evidence type="ECO:0000313" key="10">
    <source>
        <dbReference type="Proteomes" id="UP000193928"/>
    </source>
</evidence>
<dbReference type="Proteomes" id="UP000193928">
    <property type="component" value="Unassembled WGS sequence"/>
</dbReference>
<keyword evidence="4" id="KW-0067">ATP-binding</keyword>
<keyword evidence="3" id="KW-0547">Nucleotide-binding</keyword>
<proteinExistence type="predicted"/>
<evidence type="ECO:0000256" key="3">
    <source>
        <dbReference type="ARBA" id="ARBA00022741"/>
    </source>
</evidence>
<dbReference type="GO" id="GO:0005524">
    <property type="term" value="F:ATP binding"/>
    <property type="evidence" value="ECO:0007669"/>
    <property type="project" value="UniProtKB-KW"/>
</dbReference>
<protein>
    <recommendedName>
        <fullName evidence="5">protein adenylyltransferase</fullName>
        <ecNumber evidence="5">2.7.7.108</ecNumber>
    </recommendedName>
</protein>
<evidence type="ECO:0000313" key="9">
    <source>
        <dbReference type="EMBL" id="ORV82624.1"/>
    </source>
</evidence>
<evidence type="ECO:0000256" key="5">
    <source>
        <dbReference type="ARBA" id="ARBA00034531"/>
    </source>
</evidence>
<dbReference type="EMBL" id="LQOY01000110">
    <property type="protein sequence ID" value="ORV82624.1"/>
    <property type="molecule type" value="Genomic_DNA"/>
</dbReference>
<reference evidence="9 10" key="1">
    <citation type="submission" date="2016-01" db="EMBL/GenBank/DDBJ databases">
        <title>The new phylogeny of the genus Mycobacterium.</title>
        <authorList>
            <person name="Tarcisio F."/>
            <person name="Conor M."/>
            <person name="Antonella G."/>
            <person name="Elisabetta G."/>
            <person name="Giulia F.S."/>
            <person name="Sara T."/>
            <person name="Anna F."/>
            <person name="Clotilde B."/>
            <person name="Roberto B."/>
            <person name="Veronica D.S."/>
            <person name="Fabio R."/>
            <person name="Monica P."/>
            <person name="Olivier J."/>
            <person name="Enrico T."/>
            <person name="Nicola S."/>
        </authorList>
    </citation>
    <scope>NUCLEOTIDE SEQUENCE [LARGE SCALE GENOMIC DNA]</scope>
    <source>
        <strain evidence="9 10">DSM 44160</strain>
    </source>
</reference>
<evidence type="ECO:0000259" key="8">
    <source>
        <dbReference type="PROSITE" id="PS51459"/>
    </source>
</evidence>
<gene>
    <name evidence="9" type="ORF">AWC08_28635</name>
</gene>
<evidence type="ECO:0000256" key="6">
    <source>
        <dbReference type="ARBA" id="ARBA00047939"/>
    </source>
</evidence>